<evidence type="ECO:0000313" key="3">
    <source>
        <dbReference type="Proteomes" id="UP000295479"/>
    </source>
</evidence>
<evidence type="ECO:0000256" key="1">
    <source>
        <dbReference type="SAM" id="Phobius"/>
    </source>
</evidence>
<sequence>MKYIKINYTFWLSLLLLFSIWIIISVDLEILPLIPSNLNVELTSKLNRILLNISYSNIAAFIFFWFTTTLPRKIRIQRSKKIISRHVHSLLIQLFRMINQILYAYKIEKKIEEVQEKDLINLSGNVLNTFKISYLSTEHWKHFWKKGKQFTGSIHREVDYPESVVNILNSLPNIIEQIRKANPKFQVDESFAEIITSIETNPFLETYANNKYPLFLTVGSNDNLYSLINDYKRLYKLKYQDYHLYSFFKIRFFNTQELVDYDEENKKRQNEYSLKFRAAIALNPCIVYNPSYLDSTALISSINAGLIYRNNSWEKNFSISKYENDIIIPNLCGCIVLIAENIPKNKIIEFVKNYENEKFIIHIESSIYRNTSKKKYKNKEINFGYYKLYYRKPVNIFGIEFYKKHPTRKKISKLCFVINHMMHNRKPTANTRL</sequence>
<protein>
    <submittedName>
        <fullName evidence="2">Uncharacterized protein</fullName>
    </submittedName>
</protein>
<keyword evidence="1" id="KW-0812">Transmembrane</keyword>
<organism evidence="2 3">
    <name type="scientific">Flavobacterium cellulosilyticum</name>
    <dbReference type="NCBI Taxonomy" id="2541731"/>
    <lineage>
        <taxon>Bacteria</taxon>
        <taxon>Pseudomonadati</taxon>
        <taxon>Bacteroidota</taxon>
        <taxon>Flavobacteriia</taxon>
        <taxon>Flavobacteriales</taxon>
        <taxon>Flavobacteriaceae</taxon>
        <taxon>Flavobacterium</taxon>
    </lineage>
</organism>
<name>A0A4R5CG43_9FLAO</name>
<proteinExistence type="predicted"/>
<comment type="caution">
    <text evidence="2">The sequence shown here is derived from an EMBL/GenBank/DDBJ whole genome shotgun (WGS) entry which is preliminary data.</text>
</comment>
<dbReference type="OrthoDB" id="9853220at2"/>
<keyword evidence="1" id="KW-1133">Transmembrane helix</keyword>
<reference evidence="2 3" key="1">
    <citation type="submission" date="2019-03" db="EMBL/GenBank/DDBJ databases">
        <title>Flavobacterium AR-3-4 sp. nov. isolated from arctic soil.</title>
        <authorList>
            <person name="Chaudhary D.K."/>
        </authorList>
    </citation>
    <scope>NUCLEOTIDE SEQUENCE [LARGE SCALE GENOMIC DNA]</scope>
    <source>
        <strain evidence="2 3">AR-3-4</strain>
    </source>
</reference>
<keyword evidence="1" id="KW-0472">Membrane</keyword>
<feature type="transmembrane region" description="Helical" evidence="1">
    <location>
        <begin position="49"/>
        <end position="66"/>
    </location>
</feature>
<keyword evidence="3" id="KW-1185">Reference proteome</keyword>
<dbReference type="EMBL" id="SMFK01000007">
    <property type="protein sequence ID" value="TDD96224.1"/>
    <property type="molecule type" value="Genomic_DNA"/>
</dbReference>
<evidence type="ECO:0000313" key="2">
    <source>
        <dbReference type="EMBL" id="TDD96224.1"/>
    </source>
</evidence>
<dbReference type="Proteomes" id="UP000295479">
    <property type="component" value="Unassembled WGS sequence"/>
</dbReference>
<dbReference type="AlphaFoldDB" id="A0A4R5CG43"/>
<dbReference type="RefSeq" id="WP_132006208.1">
    <property type="nucleotide sequence ID" value="NZ_SMFK01000007.1"/>
</dbReference>
<accession>A0A4R5CG43</accession>
<gene>
    <name evidence="2" type="ORF">E0F76_12065</name>
</gene>